<reference evidence="3" key="1">
    <citation type="submission" date="2020-06" db="EMBL/GenBank/DDBJ databases">
        <title>Draft genomic sequence of Geomonas sp. Red330.</title>
        <authorList>
            <person name="Itoh H."/>
            <person name="Zhenxing X."/>
            <person name="Ushijima N."/>
            <person name="Masuda Y."/>
            <person name="Shiratori Y."/>
            <person name="Senoo K."/>
        </authorList>
    </citation>
    <scope>NUCLEOTIDE SEQUENCE [LARGE SCALE GENOMIC DNA]</scope>
    <source>
        <strain evidence="3">Red330</strain>
    </source>
</reference>
<dbReference type="InterPro" id="IPR013096">
    <property type="entry name" value="Cupin_2"/>
</dbReference>
<proteinExistence type="predicted"/>
<sequence>MAEKKGVATGEKMNLVNLAGYQDGAVVSRTVVDKPVGTITAFAFDAGEGLSEHTAPYDAFVQVLDGEADINIEGTVHKVGAGEIIVMPANKPHSLRAVNRFKMLLVMIRA</sequence>
<dbReference type="CDD" id="cd02230">
    <property type="entry name" value="cupin_HP0902-like"/>
    <property type="match status" value="1"/>
</dbReference>
<name>A0A6V8MIA5_9BACT</name>
<dbReference type="InterPro" id="IPR011051">
    <property type="entry name" value="RmlC_Cupin_sf"/>
</dbReference>
<dbReference type="PANTHER" id="PTHR37694">
    <property type="entry name" value="SLR8022 PROTEIN"/>
    <property type="match status" value="1"/>
</dbReference>
<dbReference type="Gene3D" id="2.60.120.10">
    <property type="entry name" value="Jelly Rolls"/>
    <property type="match status" value="1"/>
</dbReference>
<feature type="domain" description="Cupin type-2" evidence="1">
    <location>
        <begin position="44"/>
        <end position="105"/>
    </location>
</feature>
<evidence type="ECO:0000313" key="3">
    <source>
        <dbReference type="Proteomes" id="UP000556026"/>
    </source>
</evidence>
<accession>A0A6V8MIA5</accession>
<organism evidence="2 3">
    <name type="scientific">Geomonas silvestris</name>
    <dbReference type="NCBI Taxonomy" id="2740184"/>
    <lineage>
        <taxon>Bacteria</taxon>
        <taxon>Pseudomonadati</taxon>
        <taxon>Thermodesulfobacteriota</taxon>
        <taxon>Desulfuromonadia</taxon>
        <taxon>Geobacterales</taxon>
        <taxon>Geobacteraceae</taxon>
        <taxon>Geomonas</taxon>
    </lineage>
</organism>
<dbReference type="Pfam" id="PF07883">
    <property type="entry name" value="Cupin_2"/>
    <property type="match status" value="1"/>
</dbReference>
<protein>
    <submittedName>
        <fullName evidence="2">Cupin</fullName>
    </submittedName>
</protein>
<dbReference type="RefSeq" id="WP_183354492.1">
    <property type="nucleotide sequence ID" value="NZ_BLXX01000005.1"/>
</dbReference>
<evidence type="ECO:0000259" key="1">
    <source>
        <dbReference type="Pfam" id="PF07883"/>
    </source>
</evidence>
<dbReference type="EMBL" id="BLXX01000005">
    <property type="protein sequence ID" value="GFO59657.1"/>
    <property type="molecule type" value="Genomic_DNA"/>
</dbReference>
<dbReference type="PANTHER" id="PTHR37694:SF1">
    <property type="entry name" value="SLR8022 PROTEIN"/>
    <property type="match status" value="1"/>
</dbReference>
<dbReference type="AlphaFoldDB" id="A0A6V8MIA5"/>
<dbReference type="Proteomes" id="UP000556026">
    <property type="component" value="Unassembled WGS sequence"/>
</dbReference>
<gene>
    <name evidence="2" type="ORF">GMST_19820</name>
</gene>
<keyword evidence="3" id="KW-1185">Reference proteome</keyword>
<evidence type="ECO:0000313" key="2">
    <source>
        <dbReference type="EMBL" id="GFO59657.1"/>
    </source>
</evidence>
<comment type="caution">
    <text evidence="2">The sequence shown here is derived from an EMBL/GenBank/DDBJ whole genome shotgun (WGS) entry which is preliminary data.</text>
</comment>
<dbReference type="SUPFAM" id="SSF51182">
    <property type="entry name" value="RmlC-like cupins"/>
    <property type="match status" value="1"/>
</dbReference>
<dbReference type="InterPro" id="IPR014710">
    <property type="entry name" value="RmlC-like_jellyroll"/>
</dbReference>